<dbReference type="STRING" id="1480615.AWJ14_19445"/>
<keyword evidence="2" id="KW-1185">Reference proteome</keyword>
<comment type="caution">
    <text evidence="1">The sequence shown here is derived from an EMBL/GenBank/DDBJ whole genome shotgun (WGS) entry which is preliminary data.</text>
</comment>
<evidence type="ECO:0000313" key="2">
    <source>
        <dbReference type="Proteomes" id="UP000094795"/>
    </source>
</evidence>
<proteinExistence type="predicted"/>
<organism evidence="1 2">
    <name type="scientific">Hoeflea olei</name>
    <dbReference type="NCBI Taxonomy" id="1480615"/>
    <lineage>
        <taxon>Bacteria</taxon>
        <taxon>Pseudomonadati</taxon>
        <taxon>Pseudomonadota</taxon>
        <taxon>Alphaproteobacteria</taxon>
        <taxon>Hyphomicrobiales</taxon>
        <taxon>Rhizobiaceae</taxon>
        <taxon>Hoeflea</taxon>
    </lineage>
</organism>
<dbReference type="EMBL" id="LQZT01000042">
    <property type="protein sequence ID" value="OCW56271.1"/>
    <property type="molecule type" value="Genomic_DNA"/>
</dbReference>
<gene>
    <name evidence="1" type="ORF">AWJ14_19445</name>
</gene>
<dbReference type="AlphaFoldDB" id="A0A1C1YRX4"/>
<name>A0A1C1YRX4_9HYPH</name>
<protein>
    <submittedName>
        <fullName evidence="1">Uncharacterized protein</fullName>
    </submittedName>
</protein>
<evidence type="ECO:0000313" key="1">
    <source>
        <dbReference type="EMBL" id="OCW56271.1"/>
    </source>
</evidence>
<sequence>MSVIEWKSIDEERLIGFVGQEHAFDIMPWEAEAYRWPWQLQIRSDIFCQGEFVRAARSQEEAKLLAEDLTRYVFVALDVVPADPDVAAAFFVPRDDPERKAGDEMIRSRHNWLRDTGWYDPTV</sequence>
<accession>A0A1C1YRX4</accession>
<reference evidence="1 2" key="1">
    <citation type="submission" date="2015-12" db="EMBL/GenBank/DDBJ databases">
        <authorList>
            <person name="Shamseldin A."/>
            <person name="Moawad H."/>
            <person name="Abd El-Rahim W.M."/>
            <person name="Sadowsky M.J."/>
        </authorList>
    </citation>
    <scope>NUCLEOTIDE SEQUENCE [LARGE SCALE GENOMIC DNA]</scope>
    <source>
        <strain evidence="1 2">JC234</strain>
    </source>
</reference>
<dbReference type="RefSeq" id="WP_066182149.1">
    <property type="nucleotide sequence ID" value="NZ_LQZT01000042.1"/>
</dbReference>
<dbReference type="Proteomes" id="UP000094795">
    <property type="component" value="Unassembled WGS sequence"/>
</dbReference>